<keyword evidence="2" id="KW-0812">Transmembrane</keyword>
<dbReference type="EMBL" id="BAABEY010000011">
    <property type="protein sequence ID" value="GAA4434665.1"/>
    <property type="molecule type" value="Genomic_DNA"/>
</dbReference>
<comment type="caution">
    <text evidence="3">The sequence shown here is derived from an EMBL/GenBank/DDBJ whole genome shotgun (WGS) entry which is preliminary data.</text>
</comment>
<feature type="compositionally biased region" description="Basic and acidic residues" evidence="1">
    <location>
        <begin position="84"/>
        <end position="109"/>
    </location>
</feature>
<dbReference type="Proteomes" id="UP001501508">
    <property type="component" value="Unassembled WGS sequence"/>
</dbReference>
<reference evidence="4" key="1">
    <citation type="journal article" date="2019" name="Int. J. Syst. Evol. Microbiol.">
        <title>The Global Catalogue of Microorganisms (GCM) 10K type strain sequencing project: providing services to taxonomists for standard genome sequencing and annotation.</title>
        <authorList>
            <consortium name="The Broad Institute Genomics Platform"/>
            <consortium name="The Broad Institute Genome Sequencing Center for Infectious Disease"/>
            <person name="Wu L."/>
            <person name="Ma J."/>
        </authorList>
    </citation>
    <scope>NUCLEOTIDE SEQUENCE [LARGE SCALE GENOMIC DNA]</scope>
    <source>
        <strain evidence="4">JCM 31920</strain>
    </source>
</reference>
<accession>A0ABP8LTT4</accession>
<evidence type="ECO:0000313" key="3">
    <source>
        <dbReference type="EMBL" id="GAA4434665.1"/>
    </source>
</evidence>
<gene>
    <name evidence="3" type="ORF">GCM10023091_09950</name>
</gene>
<name>A0ABP8LTT4_9BACT</name>
<keyword evidence="2" id="KW-0472">Membrane</keyword>
<keyword evidence="4" id="KW-1185">Reference proteome</keyword>
<organism evidence="3 4">
    <name type="scientific">Ravibacter arvi</name>
    <dbReference type="NCBI Taxonomy" id="2051041"/>
    <lineage>
        <taxon>Bacteria</taxon>
        <taxon>Pseudomonadati</taxon>
        <taxon>Bacteroidota</taxon>
        <taxon>Cytophagia</taxon>
        <taxon>Cytophagales</taxon>
        <taxon>Spirosomataceae</taxon>
        <taxon>Ravibacter</taxon>
    </lineage>
</organism>
<protein>
    <submittedName>
        <fullName evidence="3">Uncharacterized protein</fullName>
    </submittedName>
</protein>
<evidence type="ECO:0000313" key="4">
    <source>
        <dbReference type="Proteomes" id="UP001501508"/>
    </source>
</evidence>
<evidence type="ECO:0000256" key="1">
    <source>
        <dbReference type="SAM" id="MobiDB-lite"/>
    </source>
</evidence>
<evidence type="ECO:0000256" key="2">
    <source>
        <dbReference type="SAM" id="Phobius"/>
    </source>
</evidence>
<feature type="transmembrane region" description="Helical" evidence="2">
    <location>
        <begin position="12"/>
        <end position="35"/>
    </location>
</feature>
<feature type="transmembrane region" description="Helical" evidence="2">
    <location>
        <begin position="47"/>
        <end position="64"/>
    </location>
</feature>
<dbReference type="RefSeq" id="WP_345026972.1">
    <property type="nucleotide sequence ID" value="NZ_BAABEY010000011.1"/>
</dbReference>
<sequence length="109" mass="12904">MEPKRFYGRKKMRGLFLLIVPLVLGIAGYLVMWLWNAILPDLLGVKAISFWQAAGLFLLCKILFSDFRGPGKRMGRPGFNPYQMREEMRNATPEEREALKEEWRRRCRR</sequence>
<feature type="region of interest" description="Disordered" evidence="1">
    <location>
        <begin position="78"/>
        <end position="109"/>
    </location>
</feature>
<keyword evidence="2" id="KW-1133">Transmembrane helix</keyword>
<proteinExistence type="predicted"/>